<name>A0A1L0B695_9ASCO</name>
<evidence type="ECO:0000313" key="3">
    <source>
        <dbReference type="EMBL" id="SGZ40579.1"/>
    </source>
</evidence>
<dbReference type="PANTHER" id="PTHR12223:SF28">
    <property type="entry name" value="LECTIN, MANNOSE BINDING 1 LIKE"/>
    <property type="match status" value="1"/>
</dbReference>
<sequence length="640" mass="73238">MLSRKSSASVSLDGGLPISNNQSRKSSVILNNPKIRNGSTNKYPSSGDRLVSESNGYDTNRSFSLNNDEPTNNKNRSFSNFNVFQRSASSRNDNYIEKEIDKFNMRYGSSNNSRKTSVMKKLRNFSSEVVDEINEKRIINKRLTIGNLFWGLIIFAVLFWLLIIRPITYLFSGGAISNFENIKYMNEFTADDLFMASQQSQVSKFENEKFALRLPYLDTLHNNYFITGSPIIKNTKYVRLLEKGNIGKHSVLLSKNTLPSDFEIQMSISLEPGTFKLKKQVANKRPGDGFSIFFTQENDDFVTKYPTSHEERNRILEETGVDTRNVDLMGIPKNLKSDNIVLDFFENGEVVNTKDNRWNGLKTPHLSCLSVSADGNEYNYLDDGLSIAHDMVSLDDSIFTPRGNMEYEPTKFKLRIIRISSLLFKIDIDYSGTGKDWQQLMNFENLNSRNKLFESFVKGGNSLRFGISALNGEQTANFQINELRVYNYLWDNPADLVGNDGLKLEYLLDLYRREITTSTKDGWFDLNSLYRKQGLLPKDFNQKKMKQDLRQKAIANSKSDKKTVLSNGRVTQGKMNLNANNNKNTSGKIFSFKALVVKLIKVLFWLAIIAVFVYIVTLFQRVQKKKLRKARVSSRSAELL</sequence>
<dbReference type="EMBL" id="FQNF01000055">
    <property type="protein sequence ID" value="SGZ40579.1"/>
    <property type="molecule type" value="Genomic_DNA"/>
</dbReference>
<gene>
    <name evidence="3" type="ORF">HGUI_02779</name>
</gene>
<dbReference type="Proteomes" id="UP000183365">
    <property type="component" value="Unassembled WGS sequence"/>
</dbReference>
<dbReference type="Gene3D" id="2.60.120.200">
    <property type="match status" value="1"/>
</dbReference>
<dbReference type="GO" id="GO:0006888">
    <property type="term" value="P:endoplasmic reticulum to Golgi vesicle-mediated transport"/>
    <property type="evidence" value="ECO:0007669"/>
    <property type="project" value="TreeGrafter"/>
</dbReference>
<feature type="transmembrane region" description="Helical" evidence="2">
    <location>
        <begin position="602"/>
        <end position="619"/>
    </location>
</feature>
<evidence type="ECO:0000256" key="1">
    <source>
        <dbReference type="SAM" id="MobiDB-lite"/>
    </source>
</evidence>
<proteinExistence type="predicted"/>
<dbReference type="PANTHER" id="PTHR12223">
    <property type="entry name" value="VESICULAR MANNOSE-BINDING LECTIN"/>
    <property type="match status" value="1"/>
</dbReference>
<feature type="region of interest" description="Disordered" evidence="1">
    <location>
        <begin position="1"/>
        <end position="77"/>
    </location>
</feature>
<dbReference type="GO" id="GO:0005793">
    <property type="term" value="C:endoplasmic reticulum-Golgi intermediate compartment"/>
    <property type="evidence" value="ECO:0007669"/>
    <property type="project" value="TreeGrafter"/>
</dbReference>
<dbReference type="SUPFAM" id="SSF49899">
    <property type="entry name" value="Concanavalin A-like lectins/glucanases"/>
    <property type="match status" value="1"/>
</dbReference>
<dbReference type="AlphaFoldDB" id="A0A1L0B695"/>
<keyword evidence="2" id="KW-0472">Membrane</keyword>
<dbReference type="VEuPathDB" id="FungiDB:HGUI_02779"/>
<keyword evidence="2" id="KW-1133">Transmembrane helix</keyword>
<feature type="compositionally biased region" description="Polar residues" evidence="1">
    <location>
        <begin position="18"/>
        <end position="30"/>
    </location>
</feature>
<keyword evidence="4" id="KW-1185">Reference proteome</keyword>
<feature type="transmembrane region" description="Helical" evidence="2">
    <location>
        <begin position="143"/>
        <end position="163"/>
    </location>
</feature>
<organism evidence="3 4">
    <name type="scientific">Hanseniaspora guilliermondii</name>
    <dbReference type="NCBI Taxonomy" id="56406"/>
    <lineage>
        <taxon>Eukaryota</taxon>
        <taxon>Fungi</taxon>
        <taxon>Dikarya</taxon>
        <taxon>Ascomycota</taxon>
        <taxon>Saccharomycotina</taxon>
        <taxon>Saccharomycetes</taxon>
        <taxon>Saccharomycodales</taxon>
        <taxon>Saccharomycodaceae</taxon>
        <taxon>Hanseniaspora</taxon>
    </lineage>
</organism>
<reference evidence="4" key="1">
    <citation type="submission" date="2016-11" db="EMBL/GenBank/DDBJ databases">
        <authorList>
            <person name="Guldener U."/>
        </authorList>
    </citation>
    <scope>NUCLEOTIDE SEQUENCE [LARGE SCALE GENOMIC DNA]</scope>
</reference>
<feature type="compositionally biased region" description="Polar residues" evidence="1">
    <location>
        <begin position="52"/>
        <end position="77"/>
    </location>
</feature>
<dbReference type="GO" id="GO:0005537">
    <property type="term" value="F:D-mannose binding"/>
    <property type="evidence" value="ECO:0007669"/>
    <property type="project" value="TreeGrafter"/>
</dbReference>
<feature type="compositionally biased region" description="Polar residues" evidence="1">
    <location>
        <begin position="1"/>
        <end position="10"/>
    </location>
</feature>
<evidence type="ECO:0000313" key="4">
    <source>
        <dbReference type="Proteomes" id="UP000183365"/>
    </source>
</evidence>
<protein>
    <submittedName>
        <fullName evidence="3">Uncharacterized protein</fullName>
    </submittedName>
</protein>
<dbReference type="GO" id="GO:0030134">
    <property type="term" value="C:COPII-coated ER to Golgi transport vesicle"/>
    <property type="evidence" value="ECO:0007669"/>
    <property type="project" value="TreeGrafter"/>
</dbReference>
<dbReference type="InterPro" id="IPR013320">
    <property type="entry name" value="ConA-like_dom_sf"/>
</dbReference>
<dbReference type="InterPro" id="IPR051136">
    <property type="entry name" value="Intracellular_Lectin-GPT"/>
</dbReference>
<dbReference type="GO" id="GO:0000139">
    <property type="term" value="C:Golgi membrane"/>
    <property type="evidence" value="ECO:0007669"/>
    <property type="project" value="TreeGrafter"/>
</dbReference>
<accession>A0A1L0B695</accession>
<dbReference type="GO" id="GO:0005789">
    <property type="term" value="C:endoplasmic reticulum membrane"/>
    <property type="evidence" value="ECO:0007669"/>
    <property type="project" value="TreeGrafter"/>
</dbReference>
<dbReference type="OrthoDB" id="270293at2759"/>
<evidence type="ECO:0000256" key="2">
    <source>
        <dbReference type="SAM" id="Phobius"/>
    </source>
</evidence>
<keyword evidence="2" id="KW-0812">Transmembrane</keyword>